<gene>
    <name evidence="1" type="ORF">CMEL01_04570</name>
</gene>
<dbReference type="EMBL" id="MLGG01000024">
    <property type="protein sequence ID" value="KAK1455810.1"/>
    <property type="molecule type" value="Genomic_DNA"/>
</dbReference>
<name>A0AAI9UCG5_9PEZI</name>
<accession>A0AAI9UCG5</accession>
<dbReference type="Proteomes" id="UP001239795">
    <property type="component" value="Unassembled WGS sequence"/>
</dbReference>
<evidence type="ECO:0000313" key="2">
    <source>
        <dbReference type="Proteomes" id="UP001239795"/>
    </source>
</evidence>
<dbReference type="AlphaFoldDB" id="A0AAI9UCG5"/>
<organism evidence="1 2">
    <name type="scientific">Colletotrichum melonis</name>
    <dbReference type="NCBI Taxonomy" id="1209925"/>
    <lineage>
        <taxon>Eukaryota</taxon>
        <taxon>Fungi</taxon>
        <taxon>Dikarya</taxon>
        <taxon>Ascomycota</taxon>
        <taxon>Pezizomycotina</taxon>
        <taxon>Sordariomycetes</taxon>
        <taxon>Hypocreomycetidae</taxon>
        <taxon>Glomerellales</taxon>
        <taxon>Glomerellaceae</taxon>
        <taxon>Colletotrichum</taxon>
        <taxon>Colletotrichum acutatum species complex</taxon>
    </lineage>
</organism>
<reference evidence="1 2" key="1">
    <citation type="submission" date="2016-10" db="EMBL/GenBank/DDBJ databases">
        <title>The genome sequence of Colletotrichum fioriniae PJ7.</title>
        <authorList>
            <person name="Baroncelli R."/>
        </authorList>
    </citation>
    <scope>NUCLEOTIDE SEQUENCE [LARGE SCALE GENOMIC DNA]</scope>
    <source>
        <strain evidence="1">Col 31</strain>
    </source>
</reference>
<proteinExistence type="predicted"/>
<keyword evidence="2" id="KW-1185">Reference proteome</keyword>
<comment type="caution">
    <text evidence="1">The sequence shown here is derived from an EMBL/GenBank/DDBJ whole genome shotgun (WGS) entry which is preliminary data.</text>
</comment>
<sequence length="27" mass="2933">MSMAGLLGKSPTKHLTTSSYLKVIKCH</sequence>
<evidence type="ECO:0000313" key="1">
    <source>
        <dbReference type="EMBL" id="KAK1455810.1"/>
    </source>
</evidence>
<protein>
    <submittedName>
        <fullName evidence="1">Uncharacterized protein</fullName>
    </submittedName>
</protein>